<dbReference type="Gene3D" id="3.40.50.720">
    <property type="entry name" value="NAD(P)-binding Rossmann-like Domain"/>
    <property type="match status" value="1"/>
</dbReference>
<organism evidence="3 4">
    <name type="scientific">Candidatus Brocadia fulgida</name>
    <dbReference type="NCBI Taxonomy" id="380242"/>
    <lineage>
        <taxon>Bacteria</taxon>
        <taxon>Pseudomonadati</taxon>
        <taxon>Planctomycetota</taxon>
        <taxon>Candidatus Brocadiia</taxon>
        <taxon>Candidatus Brocadiales</taxon>
        <taxon>Candidatus Brocadiaceae</taxon>
        <taxon>Candidatus Brocadia</taxon>
    </lineage>
</organism>
<dbReference type="InterPro" id="IPR036188">
    <property type="entry name" value="FAD/NAD-bd_sf"/>
</dbReference>
<dbReference type="GO" id="GO:0051536">
    <property type="term" value="F:iron-sulfur cluster binding"/>
    <property type="evidence" value="ECO:0007669"/>
    <property type="project" value="InterPro"/>
</dbReference>
<keyword evidence="4" id="KW-1185">Reference proteome</keyword>
<evidence type="ECO:0000256" key="1">
    <source>
        <dbReference type="SAM" id="MobiDB-lite"/>
    </source>
</evidence>
<dbReference type="Gene3D" id="1.10.1060.10">
    <property type="entry name" value="Alpha-helical ferredoxin"/>
    <property type="match status" value="1"/>
</dbReference>
<dbReference type="NCBIfam" id="TIGR01316">
    <property type="entry name" value="gltA"/>
    <property type="match status" value="1"/>
</dbReference>
<dbReference type="Gene3D" id="3.40.50.80">
    <property type="entry name" value="Nucleotide-binding domain of ferredoxin-NADP reductase (FNR) module"/>
    <property type="match status" value="1"/>
</dbReference>
<dbReference type="Gene3D" id="2.40.30.10">
    <property type="entry name" value="Translation factors"/>
    <property type="match status" value="1"/>
</dbReference>
<dbReference type="InterPro" id="IPR009051">
    <property type="entry name" value="Helical_ferredxn"/>
</dbReference>
<dbReference type="Pfam" id="PF14691">
    <property type="entry name" value="Fer4_20"/>
    <property type="match status" value="1"/>
</dbReference>
<dbReference type="SUPFAM" id="SSF51971">
    <property type="entry name" value="Nucleotide-binding domain"/>
    <property type="match status" value="2"/>
</dbReference>
<dbReference type="Gene3D" id="3.50.50.60">
    <property type="entry name" value="FAD/NAD(P)-binding domain"/>
    <property type="match status" value="2"/>
</dbReference>
<dbReference type="Pfam" id="PF07992">
    <property type="entry name" value="Pyr_redox_2"/>
    <property type="match status" value="1"/>
</dbReference>
<dbReference type="PATRIC" id="fig|380242.3.peg.19"/>
<accession>A0A0M2UYV8</accession>
<dbReference type="NCBIfam" id="NF004862">
    <property type="entry name" value="PRK06222.1"/>
    <property type="match status" value="1"/>
</dbReference>
<name>A0A0M2UYV8_9BACT</name>
<dbReference type="InterPro" id="IPR017927">
    <property type="entry name" value="FAD-bd_FR_type"/>
</dbReference>
<dbReference type="Proteomes" id="UP000034954">
    <property type="component" value="Unassembled WGS sequence"/>
</dbReference>
<dbReference type="InterPro" id="IPR023753">
    <property type="entry name" value="FAD/NAD-binding_dom"/>
</dbReference>
<dbReference type="SUPFAM" id="SSF63380">
    <property type="entry name" value="Riboflavin synthase domain-like"/>
    <property type="match status" value="1"/>
</dbReference>
<dbReference type="InterPro" id="IPR039261">
    <property type="entry name" value="FNR_nucleotide-bd"/>
</dbReference>
<dbReference type="Pfam" id="PF10418">
    <property type="entry name" value="DHODB_Fe-S_bind"/>
    <property type="match status" value="1"/>
</dbReference>
<dbReference type="CDD" id="cd06219">
    <property type="entry name" value="DHOD_e_trans_like1"/>
    <property type="match status" value="1"/>
</dbReference>
<dbReference type="InterPro" id="IPR028261">
    <property type="entry name" value="DPD_II"/>
</dbReference>
<proteinExistence type="predicted"/>
<dbReference type="PROSITE" id="PS51384">
    <property type="entry name" value="FAD_FR"/>
    <property type="match status" value="1"/>
</dbReference>
<dbReference type="AlphaFoldDB" id="A0A0M2UYV8"/>
<dbReference type="InterPro" id="IPR006004">
    <property type="entry name" value="SudA-like"/>
</dbReference>
<feature type="region of interest" description="Disordered" evidence="1">
    <location>
        <begin position="263"/>
        <end position="286"/>
    </location>
</feature>
<dbReference type="NCBIfam" id="NF009414">
    <property type="entry name" value="PRK12778.1"/>
    <property type="match status" value="1"/>
</dbReference>
<evidence type="ECO:0000313" key="3">
    <source>
        <dbReference type="EMBL" id="KKO21258.1"/>
    </source>
</evidence>
<dbReference type="SUPFAM" id="SSF46548">
    <property type="entry name" value="alpha-helical ferredoxin"/>
    <property type="match status" value="1"/>
</dbReference>
<dbReference type="EMBL" id="LAQJ01000003">
    <property type="protein sequence ID" value="KKO21258.1"/>
    <property type="molecule type" value="Genomic_DNA"/>
</dbReference>
<gene>
    <name evidence="3" type="ORF">BROFUL_00011</name>
</gene>
<feature type="domain" description="FAD-binding FR-type" evidence="2">
    <location>
        <begin position="1"/>
        <end position="95"/>
    </location>
</feature>
<sequence length="792" mass="85271">MYKIVEKTKIAESNFLMKIEAPKIASKRKAGQFVMLRIDEPGERIPLTIAGSDTVRGTITIIFQVAGDTTRQLSTLNAGDYLLDVVGPLGHPTHIENFGTVVCIGGGLGIALVMPIAQALHDAGNTLISIISARNKDLLICEKEMEACSNEFMVATDDGSKGIKGFPTQILQDMINKGRKIDVVFAVGPVPLMAAVSKLTKPYNIKTIVSLNPIMVDGTGMCGCCRVLIDNKPKFVCVDGPEFDGHQVDYENLSQRLKTYANKEPRVPSVSQDSSCWKPPEDRAGTVHKPAVSMHASEGHAVIDQLAAGLSGAEAGGGKPAARKMGAIPRQKMPEQEPKNRIKNFEEVPHGYTPEMARQEALRCLQCKKPLCCDGCPVSIDIPGFIKLIAEGDFLAAAKKIKETNALPAVCGRVCPQEDQCEKVCIVGKKFKPVAIGNLERFVADYERNHGAVEIPTIPEKTGYKVAIVGAGPAGLACAGELIKMGHDVTIFEALHKAGGVLVYGIPEFRLPKTIVASEVEYLRKLGVRVELNAVVGKAQTVDDLLQNGFDAVFVGTGAGLPMFMGIPGENLNGVYSANEYLTRVNLMRAYNTTYATPIAMRKNVAVIGAGNVAMDAARTALRLGAENVYIVYRRSREEMPARVEEIHHGEEEGLQFRFLTNPIRILGDEKGWVKGLECVRMELGEPDESGRRRPIPVKGSEFVIDVECLIMSIGNGPNPLVQSTTPDIQVNKWGNIVADPETCKTSKEGVFAGGDIVTGAATVILAMGAGKKAAKAIDAYVRSKKPVAMAS</sequence>
<dbReference type="InterPro" id="IPR017938">
    <property type="entry name" value="Riboflavin_synthase-like_b-brl"/>
</dbReference>
<dbReference type="InterPro" id="IPR019480">
    <property type="entry name" value="Dihydroorotate_DH_Fe-S-bd"/>
</dbReference>
<protein>
    <submittedName>
        <fullName evidence="3">Glutamate synthase</fullName>
    </submittedName>
</protein>
<evidence type="ECO:0000259" key="2">
    <source>
        <dbReference type="PROSITE" id="PS51384"/>
    </source>
</evidence>
<dbReference type="SUPFAM" id="SSF52343">
    <property type="entry name" value="Ferredoxin reductase-like, C-terminal NADP-linked domain"/>
    <property type="match status" value="1"/>
</dbReference>
<reference evidence="3 4" key="1">
    <citation type="journal article" date="2013" name="BMC Microbiol.">
        <title>Identification of the type II cytochrome c maturation pathway in anammox bacteria by comparative genomics.</title>
        <authorList>
            <person name="Ferousi C."/>
            <person name="Speth D.R."/>
            <person name="Reimann J."/>
            <person name="Op den Camp H.J."/>
            <person name="Allen J.W."/>
            <person name="Keltjens J.T."/>
            <person name="Jetten M.S."/>
        </authorList>
    </citation>
    <scope>NUCLEOTIDE SEQUENCE [LARGE SCALE GENOMIC DNA]</scope>
    <source>
        <strain evidence="3">RU1</strain>
    </source>
</reference>
<dbReference type="PANTHER" id="PTHR42783">
    <property type="entry name" value="GLUTAMATE SYNTHASE [NADPH] SMALL CHAIN"/>
    <property type="match status" value="1"/>
</dbReference>
<dbReference type="PANTHER" id="PTHR42783:SF3">
    <property type="entry name" value="GLUTAMATE SYNTHASE [NADPH] SMALL CHAIN-RELATED"/>
    <property type="match status" value="1"/>
</dbReference>
<dbReference type="GO" id="GO:0016491">
    <property type="term" value="F:oxidoreductase activity"/>
    <property type="evidence" value="ECO:0007669"/>
    <property type="project" value="InterPro"/>
</dbReference>
<comment type="caution">
    <text evidence="3">The sequence shown here is derived from an EMBL/GenBank/DDBJ whole genome shotgun (WGS) entry which is preliminary data.</text>
</comment>
<evidence type="ECO:0000313" key="4">
    <source>
        <dbReference type="Proteomes" id="UP000034954"/>
    </source>
</evidence>
<dbReference type="PRINTS" id="PR00419">
    <property type="entry name" value="ADXRDTASE"/>
</dbReference>